<reference evidence="2" key="1">
    <citation type="journal article" date="2021" name="BMC Genomics">
        <title>Chromosome-level genome assembly and manually-curated proteome of model necrotroph Parastagonospora nodorum Sn15 reveals a genome-wide trove of candidate effector homologs, and redundancy of virulence-related functions within an accessory chromosome.</title>
        <authorList>
            <person name="Bertazzoni S."/>
            <person name="Jones D.A.B."/>
            <person name="Phan H.T."/>
            <person name="Tan K.-C."/>
            <person name="Hane J.K."/>
        </authorList>
    </citation>
    <scope>NUCLEOTIDE SEQUENCE [LARGE SCALE GENOMIC DNA]</scope>
    <source>
        <strain evidence="2">SN15 / ATCC MYA-4574 / FGSC 10173)</strain>
    </source>
</reference>
<gene>
    <name evidence="1" type="ORF">JI435_412110</name>
</gene>
<proteinExistence type="predicted"/>
<sequence length="60" mass="7154">MPISVYRRWAFIDEYCWRDLSESLAVQLSLRWNLQRMPGRRCRLVVNMIRSGPACIIVNL</sequence>
<dbReference type="VEuPathDB" id="FungiDB:JI435_412110"/>
<organism evidence="1 2">
    <name type="scientific">Phaeosphaeria nodorum (strain SN15 / ATCC MYA-4574 / FGSC 10173)</name>
    <name type="common">Glume blotch fungus</name>
    <name type="synonym">Parastagonospora nodorum</name>
    <dbReference type="NCBI Taxonomy" id="321614"/>
    <lineage>
        <taxon>Eukaryota</taxon>
        <taxon>Fungi</taxon>
        <taxon>Dikarya</taxon>
        <taxon>Ascomycota</taxon>
        <taxon>Pezizomycotina</taxon>
        <taxon>Dothideomycetes</taxon>
        <taxon>Pleosporomycetidae</taxon>
        <taxon>Pleosporales</taxon>
        <taxon>Pleosporineae</taxon>
        <taxon>Phaeosphaeriaceae</taxon>
        <taxon>Parastagonospora</taxon>
    </lineage>
</organism>
<name>A0A7U2F537_PHANO</name>
<dbReference type="EMBL" id="CP069030">
    <property type="protein sequence ID" value="QRC98482.1"/>
    <property type="molecule type" value="Genomic_DNA"/>
</dbReference>
<dbReference type="AlphaFoldDB" id="A0A7U2F537"/>
<protein>
    <submittedName>
        <fullName evidence="1">Uncharacterized protein</fullName>
    </submittedName>
</protein>
<dbReference type="Proteomes" id="UP000663193">
    <property type="component" value="Chromosome 8"/>
</dbReference>
<accession>A0A7U2F537</accession>
<evidence type="ECO:0000313" key="1">
    <source>
        <dbReference type="EMBL" id="QRC98482.1"/>
    </source>
</evidence>
<keyword evidence="2" id="KW-1185">Reference proteome</keyword>
<evidence type="ECO:0000313" key="2">
    <source>
        <dbReference type="Proteomes" id="UP000663193"/>
    </source>
</evidence>